<evidence type="ECO:0000259" key="9">
    <source>
        <dbReference type="Pfam" id="PF24575"/>
    </source>
</evidence>
<evidence type="ECO:0000256" key="7">
    <source>
        <dbReference type="ARBA" id="ARBA00023609"/>
    </source>
</evidence>
<dbReference type="Pfam" id="PF04575">
    <property type="entry name" value="SlipAM"/>
    <property type="match status" value="1"/>
</dbReference>
<keyword evidence="6" id="KW-0998">Cell outer membrane</keyword>
<proteinExistence type="inferred from homology"/>
<evidence type="ECO:0000256" key="6">
    <source>
        <dbReference type="ARBA" id="ARBA00023237"/>
    </source>
</evidence>
<comment type="subcellular location">
    <subcellularLocation>
        <location evidence="1">Cell outer membrane</location>
        <topology evidence="1">Multi-pass membrane protein</topology>
    </subcellularLocation>
</comment>
<evidence type="ECO:0008006" key="12">
    <source>
        <dbReference type="Google" id="ProtNLM"/>
    </source>
</evidence>
<protein>
    <recommendedName>
        <fullName evidence="12">DUF560 domain-containing protein</fullName>
    </recommendedName>
</protein>
<dbReference type="EMBL" id="MTBO01000028">
    <property type="protein sequence ID" value="OSI14913.1"/>
    <property type="molecule type" value="Genomic_DNA"/>
</dbReference>
<dbReference type="Gene3D" id="1.25.40.10">
    <property type="entry name" value="Tetratricopeptide repeat domain"/>
    <property type="match status" value="1"/>
</dbReference>
<feature type="domain" description="Surface lipoprotein assembly modifier C-terminal" evidence="8">
    <location>
        <begin position="199"/>
        <end position="504"/>
    </location>
</feature>
<comment type="caution">
    <text evidence="10">The sequence shown here is derived from an EMBL/GenBank/DDBJ whole genome shotgun (WGS) entry which is preliminary data.</text>
</comment>
<evidence type="ECO:0000313" key="10">
    <source>
        <dbReference type="EMBL" id="OSI14913.1"/>
    </source>
</evidence>
<organism evidence="10 11">
    <name type="scientific">Neisseria dentiae</name>
    <dbReference type="NCBI Taxonomy" id="194197"/>
    <lineage>
        <taxon>Bacteria</taxon>
        <taxon>Pseudomonadati</taxon>
        <taxon>Pseudomonadota</taxon>
        <taxon>Betaproteobacteria</taxon>
        <taxon>Neisseriales</taxon>
        <taxon>Neisseriaceae</taxon>
        <taxon>Neisseria</taxon>
    </lineage>
</organism>
<dbReference type="SUPFAM" id="SSF48452">
    <property type="entry name" value="TPR-like"/>
    <property type="match status" value="1"/>
</dbReference>
<keyword evidence="5" id="KW-0472">Membrane</keyword>
<dbReference type="Proteomes" id="UP000193118">
    <property type="component" value="Unassembled WGS sequence"/>
</dbReference>
<dbReference type="STRING" id="194197.BWD09_09625"/>
<evidence type="ECO:0000256" key="4">
    <source>
        <dbReference type="ARBA" id="ARBA00022729"/>
    </source>
</evidence>
<dbReference type="InterPro" id="IPR007655">
    <property type="entry name" value="Slam_C"/>
</dbReference>
<name>A0A1X3D4R9_9NEIS</name>
<keyword evidence="3" id="KW-0812">Transmembrane</keyword>
<keyword evidence="11" id="KW-1185">Reference proteome</keyword>
<keyword evidence="4" id="KW-0732">Signal</keyword>
<feature type="domain" description="Surface lipoprotein assembly modifier N-terminal TPR repeats region" evidence="9">
    <location>
        <begin position="68"/>
        <end position="170"/>
    </location>
</feature>
<gene>
    <name evidence="10" type="ORF">BWD09_09625</name>
</gene>
<evidence type="ECO:0000256" key="2">
    <source>
        <dbReference type="ARBA" id="ARBA00022452"/>
    </source>
</evidence>
<evidence type="ECO:0000256" key="3">
    <source>
        <dbReference type="ARBA" id="ARBA00022692"/>
    </source>
</evidence>
<dbReference type="GeneID" id="94581004"/>
<evidence type="ECO:0000313" key="11">
    <source>
        <dbReference type="Proteomes" id="UP000193118"/>
    </source>
</evidence>
<evidence type="ECO:0000259" key="8">
    <source>
        <dbReference type="Pfam" id="PF04575"/>
    </source>
</evidence>
<dbReference type="InterPro" id="IPR011990">
    <property type="entry name" value="TPR-like_helical_dom_sf"/>
</dbReference>
<evidence type="ECO:0000256" key="1">
    <source>
        <dbReference type="ARBA" id="ARBA00004571"/>
    </source>
</evidence>
<dbReference type="OrthoDB" id="8606547at2"/>
<dbReference type="RefSeq" id="WP_085366534.1">
    <property type="nucleotide sequence ID" value="NZ_CAUJPZ010000091.1"/>
</dbReference>
<reference evidence="11" key="1">
    <citation type="submission" date="2017-01" db="EMBL/GenBank/DDBJ databases">
        <authorList>
            <person name="Wolfgang W.J."/>
            <person name="Cole J."/>
            <person name="Wroblewski D."/>
            <person name="Mcginnis J."/>
            <person name="Musser K.A."/>
        </authorList>
    </citation>
    <scope>NUCLEOTIDE SEQUENCE [LARGE SCALE GENOMIC DNA]</scope>
    <source>
        <strain evidence="11">DSM 19151</strain>
    </source>
</reference>
<dbReference type="InterPro" id="IPR057556">
    <property type="entry name" value="TPR_Slam"/>
</dbReference>
<accession>A0A1X3D4R9</accession>
<dbReference type="Pfam" id="PF24575">
    <property type="entry name" value="TPR_Slam"/>
    <property type="match status" value="1"/>
</dbReference>
<sequence length="504" mass="57636">MKNVLFFIALTGALAHARADTPPEPAAAPPLPQPKPELELNIHTAEPPVRTAEPTAPEVENSRSRVLEVDETLLLADTELLSRAMYSAVVTMNVAGIKVLLPIYEKWPQHDKELAMFGRALVLQHEGRAAEAVKLYRILIAAQPDSPVIRLQLAQALFEDQQNEAAADQFDRLKTERLPEAVVQRIEAYREALRQRDSWQLYAGVNLTREQNINQAPKQQRLGEQLEGAECERYRQRINEPDNDCFVGWRFNPPIDATSLTYQAGAEKKQSLKNGFYAKAGADVWGKVYRSYSRYNDASARLSAGFGRAGQRNDTGATVFHERRFYGNDAYSYTNGVRLYWNHWWLPKLQSFAALETGRLNNQQRPRADIGHRLASASLVFHRNARQYWLVGQDFYQERNRDDRSDNFNRFGLRAAWGQEWKGGLSSRVQVGAAKRIYYTPSLFSNDKNRRDKEWNASVSLWHRAFHFGGITPRLTFSHNGTSSNDVFYEHSKNRLFIEMGKTF</sequence>
<dbReference type="GO" id="GO:0009279">
    <property type="term" value="C:cell outer membrane"/>
    <property type="evidence" value="ECO:0007669"/>
    <property type="project" value="UniProtKB-SubCell"/>
</dbReference>
<comment type="similarity">
    <text evidence="7">Belongs to the Slam family.</text>
</comment>
<keyword evidence="2" id="KW-1134">Transmembrane beta strand</keyword>
<evidence type="ECO:0000256" key="5">
    <source>
        <dbReference type="ARBA" id="ARBA00023136"/>
    </source>
</evidence>
<dbReference type="AlphaFoldDB" id="A0A1X3D4R9"/>